<protein>
    <submittedName>
        <fullName evidence="2">2460_t:CDS:1</fullName>
    </submittedName>
</protein>
<comment type="caution">
    <text evidence="2">The sequence shown here is derived from an EMBL/GenBank/DDBJ whole genome shotgun (WGS) entry which is preliminary data.</text>
</comment>
<keyword evidence="3" id="KW-1185">Reference proteome</keyword>
<gene>
    <name evidence="2" type="ORF">PBRASI_LOCUS6595</name>
</gene>
<evidence type="ECO:0000313" key="3">
    <source>
        <dbReference type="Proteomes" id="UP000789739"/>
    </source>
</evidence>
<dbReference type="PANTHER" id="PTHR31094">
    <property type="entry name" value="RIKEN CDNA 2310061I04 GENE"/>
    <property type="match status" value="1"/>
</dbReference>
<dbReference type="Proteomes" id="UP000789739">
    <property type="component" value="Unassembled WGS sequence"/>
</dbReference>
<dbReference type="InterPro" id="IPR018790">
    <property type="entry name" value="DUF2358"/>
</dbReference>
<proteinExistence type="predicted"/>
<name>A0A9N9G4W3_9GLOM</name>
<evidence type="ECO:0000313" key="2">
    <source>
        <dbReference type="EMBL" id="CAG8580540.1"/>
    </source>
</evidence>
<dbReference type="Pfam" id="PF10184">
    <property type="entry name" value="DUF2358"/>
    <property type="match status" value="1"/>
</dbReference>
<dbReference type="PANTHER" id="PTHR31094:SF2">
    <property type="entry name" value="RIKEN CDNA 2310061I04 GENE"/>
    <property type="match status" value="1"/>
</dbReference>
<dbReference type="OrthoDB" id="1099063at2759"/>
<evidence type="ECO:0000256" key="1">
    <source>
        <dbReference type="SAM" id="MobiDB-lite"/>
    </source>
</evidence>
<dbReference type="AlphaFoldDB" id="A0A9N9G4W3"/>
<organism evidence="2 3">
    <name type="scientific">Paraglomus brasilianum</name>
    <dbReference type="NCBI Taxonomy" id="144538"/>
    <lineage>
        <taxon>Eukaryota</taxon>
        <taxon>Fungi</taxon>
        <taxon>Fungi incertae sedis</taxon>
        <taxon>Mucoromycota</taxon>
        <taxon>Glomeromycotina</taxon>
        <taxon>Glomeromycetes</taxon>
        <taxon>Paraglomerales</taxon>
        <taxon>Paraglomeraceae</taxon>
        <taxon>Paraglomus</taxon>
    </lineage>
</organism>
<feature type="region of interest" description="Disordered" evidence="1">
    <location>
        <begin position="86"/>
        <end position="107"/>
    </location>
</feature>
<accession>A0A9N9G4W3</accession>
<reference evidence="2" key="1">
    <citation type="submission" date="2021-06" db="EMBL/GenBank/DDBJ databases">
        <authorList>
            <person name="Kallberg Y."/>
            <person name="Tangrot J."/>
            <person name="Rosling A."/>
        </authorList>
    </citation>
    <scope>NUCLEOTIDE SEQUENCE</scope>
    <source>
        <strain evidence="2">BR232B</strain>
    </source>
</reference>
<sequence>MIHSFSKRTIHTSRRWLSSTYSQQQNCLLKLHTFNNFNHNGHEIRRLCQFSTVNQQQPAASTGHEIPQSLIPPNKTTQFDARQNAYQAGKAKASKEMPLYSSESSEDKRKGADEYTLNVGAAIRTIRSDLPRFFERGLSDTSIYSQNILLSEPYHTRLYVRGKHLYVGIANLLRWSLTWYFDDIIFEMISMRVVDANTGGQDDDEGSFHYPLIDEANAIYSNNITPENQRIISLSRHDVLPTTLNPPSNPEPSERDTRLFVRWTFEGTPRASYFWSLFSSSESPIPRSTFSGVFMYMFDARGHVSEHWVKSIIPAPSRRAVLYHGFGGLGGLYIRYHSRCKLNAEGVILIFYETTRILWRLLG</sequence>
<dbReference type="EMBL" id="CAJVPI010000893">
    <property type="protein sequence ID" value="CAG8580540.1"/>
    <property type="molecule type" value="Genomic_DNA"/>
</dbReference>